<organism evidence="1">
    <name type="scientific">uncultured Caudovirales phage</name>
    <dbReference type="NCBI Taxonomy" id="2100421"/>
    <lineage>
        <taxon>Viruses</taxon>
        <taxon>Duplodnaviria</taxon>
        <taxon>Heunggongvirae</taxon>
        <taxon>Uroviricota</taxon>
        <taxon>Caudoviricetes</taxon>
        <taxon>Peduoviridae</taxon>
        <taxon>Maltschvirus</taxon>
        <taxon>Maltschvirus maltsch</taxon>
    </lineage>
</organism>
<evidence type="ECO:0008006" key="2">
    <source>
        <dbReference type="Google" id="ProtNLM"/>
    </source>
</evidence>
<dbReference type="InterPro" id="IPR049718">
    <property type="entry name" value="AKO59007-like"/>
</dbReference>
<sequence length="321" mass="35400">MASPNSTFTEMVTTALREHPNEVTDNVSGHNALYRFLRTKGKITLLDGGYEIVRPLDYAENSSFQRYSGYDTLNISASEVLSAAKYSWVQSAVHVTASGSELRQNAGSNRIIDLAKSRLRNAIRTASNYMSLDLYSDGALTNQMTGLSGSLGTDGTGTVGGIVSGTYTFWKNKFREVSGTNTWSKSTIKGDMNALYMSCTRGTDAPDLIVSTHDFFAAFWESLQDLQRYASSDAATAGFRSLKFLDADVIFDSNTNFATTGERMYFLNTDYIELCVHRQANWSVLDKKMSVNQDAEVIPIIWQGQLCLSNRSLQGMLIDAA</sequence>
<evidence type="ECO:0000313" key="1">
    <source>
        <dbReference type="EMBL" id="CAB4166291.1"/>
    </source>
</evidence>
<gene>
    <name evidence="1" type="ORF">UFOVP853_25</name>
</gene>
<protein>
    <recommendedName>
        <fullName evidence="2">Phage major capsid protein</fullName>
    </recommendedName>
</protein>
<proteinExistence type="predicted"/>
<name>A0A6J5PA61_9CAUD</name>
<accession>A0A6J5PA61</accession>
<reference evidence="1" key="1">
    <citation type="submission" date="2020-04" db="EMBL/GenBank/DDBJ databases">
        <authorList>
            <person name="Chiriac C."/>
            <person name="Salcher M."/>
            <person name="Ghai R."/>
            <person name="Kavagutti S V."/>
        </authorList>
    </citation>
    <scope>NUCLEOTIDE SEQUENCE</scope>
</reference>
<dbReference type="EMBL" id="LR796791">
    <property type="protein sequence ID" value="CAB4166291.1"/>
    <property type="molecule type" value="Genomic_DNA"/>
</dbReference>
<dbReference type="NCBIfam" id="NF033394">
    <property type="entry name" value="capsid_maj_Podo"/>
    <property type="match status" value="1"/>
</dbReference>